<dbReference type="SUPFAM" id="SSF102405">
    <property type="entry name" value="MCP/YpsA-like"/>
    <property type="match status" value="1"/>
</dbReference>
<feature type="region of interest" description="Disordered" evidence="1">
    <location>
        <begin position="253"/>
        <end position="274"/>
    </location>
</feature>
<protein>
    <submittedName>
        <fullName evidence="2">Rossmann fold nucleotide-binding protein</fullName>
    </submittedName>
</protein>
<gene>
    <name evidence="2" type="ORF">EFL95_12800</name>
</gene>
<organism evidence="2 3">
    <name type="scientific">Nocardioides marmorisolisilvae</name>
    <dbReference type="NCBI Taxonomy" id="1542737"/>
    <lineage>
        <taxon>Bacteria</taxon>
        <taxon>Bacillati</taxon>
        <taxon>Actinomycetota</taxon>
        <taxon>Actinomycetes</taxon>
        <taxon>Propionibacteriales</taxon>
        <taxon>Nocardioidaceae</taxon>
        <taxon>Nocardioides</taxon>
    </lineage>
</organism>
<dbReference type="InterPro" id="IPR052341">
    <property type="entry name" value="LOG_family_nucleotidases"/>
</dbReference>
<dbReference type="PANTHER" id="PTHR43393:SF3">
    <property type="entry name" value="LYSINE DECARBOXYLASE-LIKE PROTEIN"/>
    <property type="match status" value="1"/>
</dbReference>
<keyword evidence="3" id="KW-1185">Reference proteome</keyword>
<accession>A0A3N0DW88</accession>
<dbReference type="OrthoDB" id="9807160at2"/>
<dbReference type="EMBL" id="RJSG01000002">
    <property type="protein sequence ID" value="RNL79821.1"/>
    <property type="molecule type" value="Genomic_DNA"/>
</dbReference>
<sequence length="395" mass="42597">MTSKNPCFRAIFCSVRIKELETLDAFDEALADGLHKLRGYHLQSLDLTGRARELSGINVAGGVFLGCRFAPGEGPGTEIDVRRRGGLVFPTVPDVPFDPYRARLYSPDELYAGLEDGYSATPDAIAYAWSLQPRAVDRTLAAALHDHAIDDALEEFVEGRELVGVLGGHALARDEPGYREAAVLGRELATQFTVATGGGPGAMEAANLGAWMAGHDESALDEAIAVLAAAPHFADDLSAWARAAFTVRERWAHPRRDPSADQQPGPNGRDSLGIPTWFYGHEPPNPLASVIAKYFSNATREDVLLKVCRRGLVFLPGAAGTVQEIFQAACANYYAQAPSVVPMVLVGVEHWTREVGVWELLRSLGADRAFGARLDLVDSTAEVLPLLAQRRGDLG</sequence>
<comment type="caution">
    <text evidence="2">The sequence shown here is derived from an EMBL/GenBank/DDBJ whole genome shotgun (WGS) entry which is preliminary data.</text>
</comment>
<dbReference type="PANTHER" id="PTHR43393">
    <property type="entry name" value="CYTOKININ RIBOSIDE 5'-MONOPHOSPHATE PHOSPHORIBOHYDROLASE"/>
    <property type="match status" value="1"/>
</dbReference>
<evidence type="ECO:0000313" key="2">
    <source>
        <dbReference type="EMBL" id="RNL79821.1"/>
    </source>
</evidence>
<dbReference type="Gene3D" id="3.40.50.450">
    <property type="match status" value="1"/>
</dbReference>
<dbReference type="Proteomes" id="UP000277094">
    <property type="component" value="Unassembled WGS sequence"/>
</dbReference>
<name>A0A3N0DW88_9ACTN</name>
<reference evidence="2 3" key="1">
    <citation type="submission" date="2018-11" db="EMBL/GenBank/DDBJ databases">
        <authorList>
            <person name="Li F."/>
        </authorList>
    </citation>
    <scope>NUCLEOTIDE SEQUENCE [LARGE SCALE GENOMIC DNA]</scope>
    <source>
        <strain evidence="2 3">KIS18-7</strain>
    </source>
</reference>
<evidence type="ECO:0000256" key="1">
    <source>
        <dbReference type="SAM" id="MobiDB-lite"/>
    </source>
</evidence>
<evidence type="ECO:0000313" key="3">
    <source>
        <dbReference type="Proteomes" id="UP000277094"/>
    </source>
</evidence>
<dbReference type="GO" id="GO:0005829">
    <property type="term" value="C:cytosol"/>
    <property type="evidence" value="ECO:0007669"/>
    <property type="project" value="TreeGrafter"/>
</dbReference>
<dbReference type="AlphaFoldDB" id="A0A3N0DW88"/>
<proteinExistence type="predicted"/>